<evidence type="ECO:0000256" key="3">
    <source>
        <dbReference type="SAM" id="MobiDB-lite"/>
    </source>
</evidence>
<dbReference type="OMA" id="PQQGTFQ"/>
<dbReference type="GO" id="GO:0005634">
    <property type="term" value="C:nucleus"/>
    <property type="evidence" value="ECO:0007669"/>
    <property type="project" value="UniProtKB-ARBA"/>
</dbReference>
<keyword evidence="6" id="KW-1185">Reference proteome</keyword>
<sequence length="496" mass="55738">MSSVFSEKILAEKLSDLNNTQQCIETLSHWCIFHRIKAEQVVQTWDKQFHCLDIKRKIPFLYLANDILQNSKRTGTEFVGEFWKVLPAAVKDVVQNGDDHGKNVVSRLVGIWEERKVFGSRGHSLIELMTGNQPLPSLELNSNKKRPCSVRILKRDSRSIKSRLSVGGAAEKIISAFHTVHSKHPNEDTDLKRCKDAVHRVVKMERSVASACSQYEDPNDPQRAILVNKLREDESILKQFSVKLKSIETCREELVSHLKESLKQQESELENVRTQLQVTEAQTEEAVNMQKRLKNEPTSKSKGLKKTAAAIAAEVADRLTASTHSQQIMSSVLSSFAAEEANKNSTVSTTNTPNSNGIPEHENSISVISTATSMPPSQLSSITPPQQQHQMQTVIMQQQPSMQSQPHYNMYQAPPQTQQYFQSAGNGMMFTVPYTYNTLLPPPPLPQPQLVSLVRPPQQQQLLPQTPTPPTLHQPAPPSYRPLQSPGMSFYQHSLQ</sequence>
<evidence type="ECO:0000259" key="4">
    <source>
        <dbReference type="PROSITE" id="PS51391"/>
    </source>
</evidence>
<feature type="domain" description="CID" evidence="4">
    <location>
        <begin position="2"/>
        <end position="134"/>
    </location>
</feature>
<feature type="compositionally biased region" description="Low complexity" evidence="3">
    <location>
        <begin position="382"/>
        <end position="406"/>
    </location>
</feature>
<comment type="caution">
    <text evidence="5">The sequence shown here is derived from an EMBL/GenBank/DDBJ whole genome shotgun (WGS) entry which is preliminary data.</text>
</comment>
<dbReference type="OrthoDB" id="10069473at2759"/>
<evidence type="ECO:0000256" key="1">
    <source>
        <dbReference type="ARBA" id="ARBA00022664"/>
    </source>
</evidence>
<gene>
    <name evidence="5" type="ORF">ZOSMA_313G00210</name>
</gene>
<feature type="coiled-coil region" evidence="2">
    <location>
        <begin position="255"/>
        <end position="296"/>
    </location>
</feature>
<dbReference type="AlphaFoldDB" id="A0A0K9P9N8"/>
<dbReference type="PROSITE" id="PS51391">
    <property type="entry name" value="CID"/>
    <property type="match status" value="1"/>
</dbReference>
<accession>A0A0K9P9N8</accession>
<proteinExistence type="predicted"/>
<evidence type="ECO:0000313" key="6">
    <source>
        <dbReference type="Proteomes" id="UP000036987"/>
    </source>
</evidence>
<dbReference type="SUPFAM" id="SSF48464">
    <property type="entry name" value="ENTH/VHS domain"/>
    <property type="match status" value="1"/>
</dbReference>
<dbReference type="CDD" id="cd16981">
    <property type="entry name" value="CID_RPRD_like"/>
    <property type="match status" value="1"/>
</dbReference>
<keyword evidence="1" id="KW-0507">mRNA processing</keyword>
<dbReference type="FunFam" id="1.25.40.90:FF:000018">
    <property type="entry name" value="ENTH/VHS family protein isoform 1"/>
    <property type="match status" value="1"/>
</dbReference>
<dbReference type="InterPro" id="IPR006569">
    <property type="entry name" value="CID_dom"/>
</dbReference>
<dbReference type="GO" id="GO:0031124">
    <property type="term" value="P:mRNA 3'-end processing"/>
    <property type="evidence" value="ECO:0000318"/>
    <property type="project" value="GO_Central"/>
</dbReference>
<evidence type="ECO:0000256" key="2">
    <source>
        <dbReference type="SAM" id="Coils"/>
    </source>
</evidence>
<dbReference type="EMBL" id="LFYR01001020">
    <property type="protein sequence ID" value="KMZ65671.1"/>
    <property type="molecule type" value="Genomic_DNA"/>
</dbReference>
<dbReference type="STRING" id="29655.A0A0K9P9N8"/>
<evidence type="ECO:0000313" key="5">
    <source>
        <dbReference type="EMBL" id="KMZ65671.1"/>
    </source>
</evidence>
<feature type="region of interest" description="Disordered" evidence="3">
    <location>
        <begin position="456"/>
        <end position="496"/>
    </location>
</feature>
<name>A0A0K9P9N8_ZOSMR</name>
<feature type="region of interest" description="Disordered" evidence="3">
    <location>
        <begin position="372"/>
        <end position="410"/>
    </location>
</feature>
<dbReference type="Pfam" id="PF04818">
    <property type="entry name" value="CID"/>
    <property type="match status" value="1"/>
</dbReference>
<dbReference type="GO" id="GO:0000993">
    <property type="term" value="F:RNA polymerase II complex binding"/>
    <property type="evidence" value="ECO:0000318"/>
    <property type="project" value="GO_Central"/>
</dbReference>
<dbReference type="Proteomes" id="UP000036987">
    <property type="component" value="Unassembled WGS sequence"/>
</dbReference>
<dbReference type="Gene3D" id="1.25.40.90">
    <property type="match status" value="1"/>
</dbReference>
<organism evidence="5 6">
    <name type="scientific">Zostera marina</name>
    <name type="common">Eelgrass</name>
    <dbReference type="NCBI Taxonomy" id="29655"/>
    <lineage>
        <taxon>Eukaryota</taxon>
        <taxon>Viridiplantae</taxon>
        <taxon>Streptophyta</taxon>
        <taxon>Embryophyta</taxon>
        <taxon>Tracheophyta</taxon>
        <taxon>Spermatophyta</taxon>
        <taxon>Magnoliopsida</taxon>
        <taxon>Liliopsida</taxon>
        <taxon>Zosteraceae</taxon>
        <taxon>Zostera</taxon>
    </lineage>
</organism>
<feature type="compositionally biased region" description="Low complexity" evidence="3">
    <location>
        <begin position="456"/>
        <end position="465"/>
    </location>
</feature>
<dbReference type="PANTHER" id="PTHR12460:SF27">
    <property type="entry name" value="ENTH_VHS FAMILY PROTEIN"/>
    <property type="match status" value="1"/>
</dbReference>
<feature type="compositionally biased region" description="Pro residues" evidence="3">
    <location>
        <begin position="466"/>
        <end position="480"/>
    </location>
</feature>
<protein>
    <submittedName>
        <fullName evidence="5">Regulation of nuclear pre-mRNA domain-containing protein 1B</fullName>
    </submittedName>
</protein>
<keyword evidence="2" id="KW-0175">Coiled coil</keyword>
<dbReference type="PANTHER" id="PTHR12460">
    <property type="entry name" value="CYCLIN-DEPENDENT KINASE INHIBITOR-RELATED PROTEIN"/>
    <property type="match status" value="1"/>
</dbReference>
<dbReference type="SMART" id="SM00582">
    <property type="entry name" value="RPR"/>
    <property type="match status" value="1"/>
</dbReference>
<dbReference type="InterPro" id="IPR008942">
    <property type="entry name" value="ENTH_VHS"/>
</dbReference>
<feature type="compositionally biased region" description="Polar residues" evidence="3">
    <location>
        <begin position="372"/>
        <end position="381"/>
    </location>
</feature>
<reference evidence="6" key="1">
    <citation type="journal article" date="2016" name="Nature">
        <title>The genome of the seagrass Zostera marina reveals angiosperm adaptation to the sea.</title>
        <authorList>
            <person name="Olsen J.L."/>
            <person name="Rouze P."/>
            <person name="Verhelst B."/>
            <person name="Lin Y.-C."/>
            <person name="Bayer T."/>
            <person name="Collen J."/>
            <person name="Dattolo E."/>
            <person name="De Paoli E."/>
            <person name="Dittami S."/>
            <person name="Maumus F."/>
            <person name="Michel G."/>
            <person name="Kersting A."/>
            <person name="Lauritano C."/>
            <person name="Lohaus R."/>
            <person name="Toepel M."/>
            <person name="Tonon T."/>
            <person name="Vanneste K."/>
            <person name="Amirebrahimi M."/>
            <person name="Brakel J."/>
            <person name="Bostroem C."/>
            <person name="Chovatia M."/>
            <person name="Grimwood J."/>
            <person name="Jenkins J.W."/>
            <person name="Jueterbock A."/>
            <person name="Mraz A."/>
            <person name="Stam W.T."/>
            <person name="Tice H."/>
            <person name="Bornberg-Bauer E."/>
            <person name="Green P.J."/>
            <person name="Pearson G.A."/>
            <person name="Procaccini G."/>
            <person name="Duarte C.M."/>
            <person name="Schmutz J."/>
            <person name="Reusch T.B.H."/>
            <person name="Van de Peer Y."/>
        </authorList>
    </citation>
    <scope>NUCLEOTIDE SEQUENCE [LARGE SCALE GENOMIC DNA]</scope>
    <source>
        <strain evidence="6">cv. Finnish</strain>
    </source>
</reference>